<dbReference type="GO" id="GO:0005737">
    <property type="term" value="C:cytoplasm"/>
    <property type="evidence" value="ECO:0007669"/>
    <property type="project" value="InterPro"/>
</dbReference>
<evidence type="ECO:0000256" key="11">
    <source>
        <dbReference type="PROSITE-ProRule" id="PRU00050"/>
    </source>
</evidence>
<dbReference type="PROSITE" id="PS50113">
    <property type="entry name" value="PAC"/>
    <property type="match status" value="2"/>
</dbReference>
<dbReference type="SMART" id="SM00091">
    <property type="entry name" value="PAS"/>
    <property type="match status" value="3"/>
</dbReference>
<evidence type="ECO:0000256" key="9">
    <source>
        <dbReference type="ARBA" id="ARBA00022777"/>
    </source>
</evidence>
<evidence type="ECO:0000256" key="5">
    <source>
        <dbReference type="ARBA" id="ARBA00022630"/>
    </source>
</evidence>
<evidence type="ECO:0000259" key="13">
    <source>
        <dbReference type="PROSITE" id="PS50113"/>
    </source>
</evidence>
<dbReference type="EC" id="2.7.13.3" evidence="2"/>
<dbReference type="Gene3D" id="1.20.120.330">
    <property type="entry name" value="Nucleotidyltransferases domain 2"/>
    <property type="match status" value="1"/>
</dbReference>
<dbReference type="SUPFAM" id="SSF57997">
    <property type="entry name" value="Tropomyosin"/>
    <property type="match status" value="1"/>
</dbReference>
<dbReference type="Pfam" id="PF01339">
    <property type="entry name" value="CheB_methylest"/>
    <property type="match status" value="1"/>
</dbReference>
<dbReference type="SUPFAM" id="SSF52738">
    <property type="entry name" value="Methylesterase CheB, C-terminal domain"/>
    <property type="match status" value="1"/>
</dbReference>
<sequence>MAAGARGARGVRVVAKKPASQAASERARVIVALTGDGADTAALERLLKSLPLGGGVAIVVVLRNRQALDSERLAEALRANGRAFSGIADGEPVLEGRIYLPASDLLVGIEAGHFRTAVPEEQAGRRGTIDSFLVSLARHAEGHAIAVVLGDTGEDGTLGFKAVKEAGGLTLAEETESTRAGDLAIGNMPAALADAILPVEELATRLAAYIRQSTREEVGTGADTAALASIAAVLRDRTGHDFHGYKPGTFLRRVQRRMQVVQRSEIGAYVEYLRGQHEEVQQLFNDLLIGVTQFFRDAREFAVLERAVIPQLFAGKGRNDHVRVWVVGCSTGEEAYSLGILLREHMATLDEAPQVQIFATDLDGRALAAARAARYADTVARDVGPERLARWFVREGNTYHIIKELREMCIFSQHSIIKDPPFSRLDLISCRNLLIYLDTDLQSRAIPVFHFALRPGGALFLGTSENVSRHANLFTPVENRSRIFWRLETHARILPDFPFTAVRRPGPAGTTTDERPRHIEAGLARRAERLAERHAPAYVIVDEACTVLHFSGRTGRFIDPAGGTATLNLLQLVHPDLRLDLRTALERAMADRSPVRTEGVRMGVNGHRIMVEIVVEPLQDEPGRPASYFVLFKDGSAARDADADSGGSASGQHAYTRGLEAELRTTKDRLQATIEELESTNEELKASNEEYQSLNEELQSANEELETSKEELQSVNEELTTVNGELGHRVQELGRINSDLKNFLESTQIATVFLDNDLRVTNHTPAVTEIFHLVESDVGRPIAHIKSRIAYEELQDDARRVLRTLAAVEREITGSTTGARYMVRVLPYRSVDNFIAGVVVTFVDITARKLAEERQQASERRLRALVEGMPQLVWRAVDGGRWQWTSPQWCAYTGLTEAESRDHGWLKALHPDERAAVLAHWREAEGTGQLAVESRICHGGTGLYRWFKMRATAVRDERGAIVEWLGTSTDIDDLRQLQEKQEVMVNELQHRTRNLITVVRSIAHQTMASSATFDDFRTRFNDRLGALSRVQGLLSRAGDESIMLSALIRSELDALGAAMTERVSLEGPDVCLRKASVQTLALALHELATNARKYGALASKDGLLRVRWRTYADEAGERRLALEWTEEGVVRTPAAEGAVNGGYGRELIEKALPYALDARTHYELRDGTVHCTIDLPLERRRRDGAGPG</sequence>
<evidence type="ECO:0000313" key="16">
    <source>
        <dbReference type="EMBL" id="AWN35902.1"/>
    </source>
</evidence>
<dbReference type="GO" id="GO:0032259">
    <property type="term" value="P:methylation"/>
    <property type="evidence" value="ECO:0007669"/>
    <property type="project" value="UniProtKB-KW"/>
</dbReference>
<dbReference type="InterPro" id="IPR000014">
    <property type="entry name" value="PAS"/>
</dbReference>
<feature type="domain" description="CheR-type methyltransferase" evidence="15">
    <location>
        <begin position="230"/>
        <end position="490"/>
    </location>
</feature>
<keyword evidence="5" id="KW-0285">Flavoprotein</keyword>
<comment type="caution">
    <text evidence="11">Lacks conserved residue(s) required for the propagation of feature annotation.</text>
</comment>
<dbReference type="AlphaFoldDB" id="A0A2U8VRJ5"/>
<dbReference type="Gene3D" id="3.40.50.150">
    <property type="entry name" value="Vaccinia Virus protein VP39"/>
    <property type="match status" value="1"/>
</dbReference>
<organism evidence="16 17">
    <name type="scientific">Methylobacterium radiodurans</name>
    <dbReference type="NCBI Taxonomy" id="2202828"/>
    <lineage>
        <taxon>Bacteria</taxon>
        <taxon>Pseudomonadati</taxon>
        <taxon>Pseudomonadota</taxon>
        <taxon>Alphaproteobacteria</taxon>
        <taxon>Hyphomicrobiales</taxon>
        <taxon>Methylobacteriaceae</taxon>
        <taxon>Methylobacterium</taxon>
    </lineage>
</organism>
<evidence type="ECO:0000256" key="2">
    <source>
        <dbReference type="ARBA" id="ARBA00012438"/>
    </source>
</evidence>
<dbReference type="InterPro" id="IPR000780">
    <property type="entry name" value="CheR_MeTrfase"/>
</dbReference>
<dbReference type="Gene3D" id="3.30.565.10">
    <property type="entry name" value="Histidine kinase-like ATPase, C-terminal domain"/>
    <property type="match status" value="1"/>
</dbReference>
<dbReference type="KEGG" id="meti:DK427_09275"/>
<dbReference type="Pfam" id="PF08447">
    <property type="entry name" value="PAS_3"/>
    <property type="match status" value="1"/>
</dbReference>
<feature type="domain" description="PAC" evidence="13">
    <location>
        <begin position="806"/>
        <end position="857"/>
    </location>
</feature>
<dbReference type="SUPFAM" id="SSF55785">
    <property type="entry name" value="PYP-like sensor domain (PAS domain)"/>
    <property type="match status" value="3"/>
</dbReference>
<evidence type="ECO:0000256" key="1">
    <source>
        <dbReference type="ARBA" id="ARBA00000085"/>
    </source>
</evidence>
<dbReference type="InterPro" id="IPR000700">
    <property type="entry name" value="PAS-assoc_C"/>
</dbReference>
<proteinExistence type="predicted"/>
<comment type="catalytic activity">
    <reaction evidence="1">
        <text>ATP + protein L-histidine = ADP + protein N-phospho-L-histidine.</text>
        <dbReference type="EC" id="2.7.13.3"/>
    </reaction>
</comment>
<evidence type="ECO:0000256" key="3">
    <source>
        <dbReference type="ARBA" id="ARBA00021740"/>
    </source>
</evidence>
<dbReference type="Gene3D" id="3.30.450.20">
    <property type="entry name" value="PAS domain"/>
    <property type="match status" value="2"/>
</dbReference>
<keyword evidence="8" id="KW-0547">Nucleotide-binding</keyword>
<evidence type="ECO:0000256" key="8">
    <source>
        <dbReference type="ARBA" id="ARBA00022741"/>
    </source>
</evidence>
<dbReference type="Proteomes" id="UP000246058">
    <property type="component" value="Chromosome"/>
</dbReference>
<keyword evidence="6" id="KW-0288">FMN</keyword>
<feature type="domain" description="CheB-type methylesterase" evidence="14">
    <location>
        <begin position="18"/>
        <end position="213"/>
    </location>
</feature>
<gene>
    <name evidence="16" type="ORF">DK427_09275</name>
</gene>
<dbReference type="SMART" id="SM00138">
    <property type="entry name" value="MeTrc"/>
    <property type="match status" value="1"/>
</dbReference>
<dbReference type="Gene3D" id="3.40.50.180">
    <property type="entry name" value="Methylesterase CheB, C-terminal domain"/>
    <property type="match status" value="1"/>
</dbReference>
<keyword evidence="4" id="KW-0597">Phosphoprotein</keyword>
<evidence type="ECO:0000256" key="10">
    <source>
        <dbReference type="ARBA" id="ARBA00022840"/>
    </source>
</evidence>
<dbReference type="InterPro" id="IPR011102">
    <property type="entry name" value="Sig_transdc_His_kinase_HWE"/>
</dbReference>
<dbReference type="GO" id="GO:0006935">
    <property type="term" value="P:chemotaxis"/>
    <property type="evidence" value="ECO:0007669"/>
    <property type="project" value="InterPro"/>
</dbReference>
<dbReference type="Pfam" id="PF07536">
    <property type="entry name" value="HWE_HK"/>
    <property type="match status" value="1"/>
</dbReference>
<evidence type="ECO:0000256" key="7">
    <source>
        <dbReference type="ARBA" id="ARBA00022679"/>
    </source>
</evidence>
<evidence type="ECO:0000313" key="17">
    <source>
        <dbReference type="Proteomes" id="UP000246058"/>
    </source>
</evidence>
<dbReference type="NCBIfam" id="TIGR00229">
    <property type="entry name" value="sensory_box"/>
    <property type="match status" value="1"/>
</dbReference>
<dbReference type="InterPro" id="IPR000673">
    <property type="entry name" value="Sig_transdc_resp-reg_Me-estase"/>
</dbReference>
<dbReference type="PROSITE" id="PS50122">
    <property type="entry name" value="CHEB"/>
    <property type="match status" value="1"/>
</dbReference>
<keyword evidence="17" id="KW-1185">Reference proteome</keyword>
<keyword evidence="7 16" id="KW-0808">Transferase</keyword>
<dbReference type="InterPro" id="IPR013655">
    <property type="entry name" value="PAS_fold_3"/>
</dbReference>
<name>A0A2U8VRJ5_9HYPH</name>
<dbReference type="GO" id="GO:0004673">
    <property type="term" value="F:protein histidine kinase activity"/>
    <property type="evidence" value="ECO:0007669"/>
    <property type="project" value="UniProtKB-EC"/>
</dbReference>
<dbReference type="GO" id="GO:0000156">
    <property type="term" value="F:phosphorelay response regulator activity"/>
    <property type="evidence" value="ECO:0007669"/>
    <property type="project" value="InterPro"/>
</dbReference>
<dbReference type="InterPro" id="IPR035909">
    <property type="entry name" value="CheB_C"/>
</dbReference>
<evidence type="ECO:0000256" key="4">
    <source>
        <dbReference type="ARBA" id="ARBA00022553"/>
    </source>
</evidence>
<dbReference type="InterPro" id="IPR035965">
    <property type="entry name" value="PAS-like_dom_sf"/>
</dbReference>
<dbReference type="GO" id="GO:0005524">
    <property type="term" value="F:ATP binding"/>
    <property type="evidence" value="ECO:0007669"/>
    <property type="project" value="UniProtKB-KW"/>
</dbReference>
<keyword evidence="9" id="KW-0418">Kinase</keyword>
<evidence type="ECO:0000256" key="12">
    <source>
        <dbReference type="SAM" id="MobiDB-lite"/>
    </source>
</evidence>
<dbReference type="InterPro" id="IPR022642">
    <property type="entry name" value="CheR_C"/>
</dbReference>
<dbReference type="PANTHER" id="PTHR24422:SF27">
    <property type="entry name" value="PROTEIN-GLUTAMATE O-METHYLTRANSFERASE"/>
    <property type="match status" value="1"/>
</dbReference>
<dbReference type="GO" id="GO:0008757">
    <property type="term" value="F:S-adenosylmethionine-dependent methyltransferase activity"/>
    <property type="evidence" value="ECO:0007669"/>
    <property type="project" value="InterPro"/>
</dbReference>
<keyword evidence="16" id="KW-0489">Methyltransferase</keyword>
<evidence type="ECO:0000256" key="6">
    <source>
        <dbReference type="ARBA" id="ARBA00022643"/>
    </source>
</evidence>
<dbReference type="InterPro" id="IPR036890">
    <property type="entry name" value="HATPase_C_sf"/>
</dbReference>
<dbReference type="FunFam" id="3.30.450.20:FF:000099">
    <property type="entry name" value="Sensory box sensor histidine kinase"/>
    <property type="match status" value="1"/>
</dbReference>
<feature type="region of interest" description="Disordered" evidence="12">
    <location>
        <begin position="640"/>
        <end position="659"/>
    </location>
</feature>
<dbReference type="SUPFAM" id="SSF47757">
    <property type="entry name" value="Chemotaxis receptor methyltransferase CheR, N-terminal domain"/>
    <property type="match status" value="1"/>
</dbReference>
<keyword evidence="10" id="KW-0067">ATP-binding</keyword>
<dbReference type="OrthoDB" id="9816309at2"/>
<dbReference type="PANTHER" id="PTHR24422">
    <property type="entry name" value="CHEMOTAXIS PROTEIN METHYLTRANSFERASE"/>
    <property type="match status" value="1"/>
</dbReference>
<evidence type="ECO:0000259" key="14">
    <source>
        <dbReference type="PROSITE" id="PS50122"/>
    </source>
</evidence>
<dbReference type="CDD" id="cd00130">
    <property type="entry name" value="PAS"/>
    <property type="match status" value="2"/>
</dbReference>
<dbReference type="InterPro" id="IPR022641">
    <property type="entry name" value="CheR_N"/>
</dbReference>
<protein>
    <recommendedName>
        <fullName evidence="3">Blue-light-activated histidine kinase</fullName>
        <ecNumber evidence="2">2.7.13.3</ecNumber>
    </recommendedName>
</protein>
<dbReference type="Pfam" id="PF13596">
    <property type="entry name" value="PAS_10"/>
    <property type="match status" value="1"/>
</dbReference>
<evidence type="ECO:0000259" key="15">
    <source>
        <dbReference type="PROSITE" id="PS50123"/>
    </source>
</evidence>
<dbReference type="PROSITE" id="PS50123">
    <property type="entry name" value="CHER"/>
    <property type="match status" value="1"/>
</dbReference>
<accession>A0A2U8VRJ5</accession>
<reference evidence="16 17" key="1">
    <citation type="submission" date="2018-05" db="EMBL/GenBank/DDBJ databases">
        <title>Complete Genome Sequence of Methylobacterium sp. 17Sr1-43.</title>
        <authorList>
            <person name="Srinivasan S."/>
        </authorList>
    </citation>
    <scope>NUCLEOTIDE SEQUENCE [LARGE SCALE GENOMIC DNA]</scope>
    <source>
        <strain evidence="16 17">17Sr1-43</strain>
    </source>
</reference>
<dbReference type="InterPro" id="IPR050903">
    <property type="entry name" value="Bact_Chemotaxis_MeTrfase"/>
</dbReference>
<dbReference type="GO" id="GO:0008984">
    <property type="term" value="F:protein-glutamate methylesterase activity"/>
    <property type="evidence" value="ECO:0007669"/>
    <property type="project" value="InterPro"/>
</dbReference>
<dbReference type="SMART" id="SM00911">
    <property type="entry name" value="HWE_HK"/>
    <property type="match status" value="1"/>
</dbReference>
<dbReference type="InterPro" id="IPR029063">
    <property type="entry name" value="SAM-dependent_MTases_sf"/>
</dbReference>
<dbReference type="Pfam" id="PF01739">
    <property type="entry name" value="CheR"/>
    <property type="match status" value="1"/>
</dbReference>
<dbReference type="SUPFAM" id="SSF53335">
    <property type="entry name" value="S-adenosyl-L-methionine-dependent methyltransferases"/>
    <property type="match status" value="1"/>
</dbReference>
<feature type="domain" description="PAC" evidence="13">
    <location>
        <begin position="930"/>
        <end position="983"/>
    </location>
</feature>
<dbReference type="Pfam" id="PF03705">
    <property type="entry name" value="CheR_N"/>
    <property type="match status" value="1"/>
</dbReference>
<dbReference type="EMBL" id="CP029551">
    <property type="protein sequence ID" value="AWN35902.1"/>
    <property type="molecule type" value="Genomic_DNA"/>
</dbReference>